<feature type="region of interest" description="Disordered" evidence="6">
    <location>
        <begin position="294"/>
        <end position="313"/>
    </location>
</feature>
<keyword evidence="5 10" id="KW-0012">Acyltransferase</keyword>
<keyword evidence="4" id="KW-0443">Lipid metabolism</keyword>
<reference evidence="11 12" key="1">
    <citation type="submission" date="2018-09" db="EMBL/GenBank/DDBJ databases">
        <title>Micromonospora sp. nov. MS1-9, isolated from a root of Musa sp.</title>
        <authorList>
            <person name="Kuncharoen N."/>
            <person name="Kudo T."/>
            <person name="Ohkuma M."/>
            <person name="Yuki M."/>
            <person name="Tanasupawat S."/>
        </authorList>
    </citation>
    <scope>NUCLEOTIDE SEQUENCE [LARGE SCALE GENOMIC DNA]</scope>
    <source>
        <strain evidence="10 12">MS1-9</strain>
        <strain evidence="9 11">NGC1-4</strain>
    </source>
</reference>
<dbReference type="Proteomes" id="UP000275865">
    <property type="component" value="Unassembled WGS sequence"/>
</dbReference>
<dbReference type="AlphaFoldDB" id="A0A3A9Y7B9"/>
<dbReference type="InterPro" id="IPR002123">
    <property type="entry name" value="Plipid/glycerol_acylTrfase"/>
</dbReference>
<dbReference type="PANTHER" id="PTHR10434">
    <property type="entry name" value="1-ACYL-SN-GLYCEROL-3-PHOSPHATE ACYLTRANSFERASE"/>
    <property type="match status" value="1"/>
</dbReference>
<dbReference type="EMBL" id="RAZS01000006">
    <property type="protein sequence ID" value="RKN17980.1"/>
    <property type="molecule type" value="Genomic_DNA"/>
</dbReference>
<dbReference type="CDD" id="cd07989">
    <property type="entry name" value="LPLAT_AGPAT-like"/>
    <property type="match status" value="1"/>
</dbReference>
<evidence type="ECO:0000313" key="11">
    <source>
        <dbReference type="Proteomes" id="UP000271548"/>
    </source>
</evidence>
<comment type="pathway">
    <text evidence="1">Lipid metabolism.</text>
</comment>
<name>A0A3A9Y7B9_9ACTN</name>
<dbReference type="GO" id="GO:0003841">
    <property type="term" value="F:1-acylglycerol-3-phosphate O-acyltransferase activity"/>
    <property type="evidence" value="ECO:0007669"/>
    <property type="project" value="TreeGrafter"/>
</dbReference>
<dbReference type="RefSeq" id="WP_120679369.1">
    <property type="nucleotide sequence ID" value="NZ_RAZS01000006.1"/>
</dbReference>
<comment type="caution">
    <text evidence="10">The sequence shown here is derived from an EMBL/GenBank/DDBJ whole genome shotgun (WGS) entry which is preliminary data.</text>
</comment>
<gene>
    <name evidence="10" type="ORF">D7044_12130</name>
    <name evidence="9" type="ORF">D7147_18690</name>
</gene>
<evidence type="ECO:0000256" key="1">
    <source>
        <dbReference type="ARBA" id="ARBA00005189"/>
    </source>
</evidence>
<feature type="transmembrane region" description="Helical" evidence="7">
    <location>
        <begin position="38"/>
        <end position="58"/>
    </location>
</feature>
<keyword evidence="7" id="KW-0472">Membrane</keyword>
<dbReference type="SMART" id="SM00563">
    <property type="entry name" value="PlsC"/>
    <property type="match status" value="1"/>
</dbReference>
<keyword evidence="7" id="KW-0812">Transmembrane</keyword>
<evidence type="ECO:0000256" key="6">
    <source>
        <dbReference type="SAM" id="MobiDB-lite"/>
    </source>
</evidence>
<keyword evidence="11" id="KW-1185">Reference proteome</keyword>
<evidence type="ECO:0000259" key="8">
    <source>
        <dbReference type="SMART" id="SM00563"/>
    </source>
</evidence>
<dbReference type="SUPFAM" id="SSF69593">
    <property type="entry name" value="Glycerol-3-phosphate (1)-acyltransferase"/>
    <property type="match status" value="1"/>
</dbReference>
<proteinExistence type="predicted"/>
<sequence length="313" mass="32644">MTAVPFDLWRPTSGCDDKCLPVPGETPTVPALRQVARLLAGVGMLLLGAGLAAVLPVLPARDGQAAVRAWARGTARAFGVRLVVRGRPPRRRALVAANHMSWLDILVVLAVAPTRMVAKREVRSWPLIGLLAAAAGTVFVDRSRPRALPDTVRRVADALRAGRAVAVFPEGTTWCAGEDAVDCRPNGGFRPAMFQAAIDAGAPVVPLRIAYRCAATGESTTATAFLGEETLLRSVRRVVAGRGLEVTVTVGAALHPSRDADRRVLARAAESAVHLVPAGAVPVRRAGVPLALPSTGLPVRPSRPGAGGLDLAA</sequence>
<dbReference type="Pfam" id="PF01553">
    <property type="entry name" value="Acyltransferase"/>
    <property type="match status" value="1"/>
</dbReference>
<accession>A0A3A9Y7B9</accession>
<keyword evidence="3 10" id="KW-0808">Transferase</keyword>
<evidence type="ECO:0000256" key="5">
    <source>
        <dbReference type="ARBA" id="ARBA00023315"/>
    </source>
</evidence>
<feature type="domain" description="Phospholipid/glycerol acyltransferase" evidence="8">
    <location>
        <begin position="93"/>
        <end position="212"/>
    </location>
</feature>
<dbReference type="OrthoDB" id="5184723at2"/>
<evidence type="ECO:0000313" key="10">
    <source>
        <dbReference type="EMBL" id="RKN32962.1"/>
    </source>
</evidence>
<dbReference type="PANTHER" id="PTHR10434:SF64">
    <property type="entry name" value="1-ACYL-SN-GLYCEROL-3-PHOSPHATE ACYLTRANSFERASE-RELATED"/>
    <property type="match status" value="1"/>
</dbReference>
<evidence type="ECO:0000256" key="4">
    <source>
        <dbReference type="ARBA" id="ARBA00023098"/>
    </source>
</evidence>
<dbReference type="Proteomes" id="UP000271548">
    <property type="component" value="Unassembled WGS sequence"/>
</dbReference>
<keyword evidence="7" id="KW-1133">Transmembrane helix</keyword>
<evidence type="ECO:0000256" key="2">
    <source>
        <dbReference type="ARBA" id="ARBA00022516"/>
    </source>
</evidence>
<dbReference type="EMBL" id="RAZT01000005">
    <property type="protein sequence ID" value="RKN32962.1"/>
    <property type="molecule type" value="Genomic_DNA"/>
</dbReference>
<keyword evidence="2" id="KW-0444">Lipid biosynthesis</keyword>
<protein>
    <submittedName>
        <fullName evidence="10">1-acyl-sn-glycerol-3-phosphate acyltransferase</fullName>
    </submittedName>
</protein>
<evidence type="ECO:0000313" key="12">
    <source>
        <dbReference type="Proteomes" id="UP000275865"/>
    </source>
</evidence>
<evidence type="ECO:0000313" key="9">
    <source>
        <dbReference type="EMBL" id="RKN17980.1"/>
    </source>
</evidence>
<organism evidence="10 12">
    <name type="scientific">Micromonospora musae</name>
    <dbReference type="NCBI Taxonomy" id="1894970"/>
    <lineage>
        <taxon>Bacteria</taxon>
        <taxon>Bacillati</taxon>
        <taxon>Actinomycetota</taxon>
        <taxon>Actinomycetes</taxon>
        <taxon>Micromonosporales</taxon>
        <taxon>Micromonosporaceae</taxon>
        <taxon>Micromonospora</taxon>
    </lineage>
</organism>
<evidence type="ECO:0000256" key="3">
    <source>
        <dbReference type="ARBA" id="ARBA00022679"/>
    </source>
</evidence>
<evidence type="ECO:0000256" key="7">
    <source>
        <dbReference type="SAM" id="Phobius"/>
    </source>
</evidence>
<dbReference type="GO" id="GO:0006654">
    <property type="term" value="P:phosphatidic acid biosynthetic process"/>
    <property type="evidence" value="ECO:0007669"/>
    <property type="project" value="TreeGrafter"/>
</dbReference>